<dbReference type="InterPro" id="IPR020479">
    <property type="entry name" value="HD_metazoa"/>
</dbReference>
<dbReference type="FunFam" id="1.10.10.60:FF:000053">
    <property type="entry name" value="H6 family homeobox 2"/>
    <property type="match status" value="1"/>
</dbReference>
<name>A0A183IUP1_9BILA</name>
<keyword evidence="13" id="KW-1185">Reference proteome</keyword>
<keyword evidence="2" id="KW-0217">Developmental protein</keyword>
<dbReference type="OrthoDB" id="6159439at2759"/>
<dbReference type="GO" id="GO:0000981">
    <property type="term" value="F:DNA-binding transcription factor activity, RNA polymerase II-specific"/>
    <property type="evidence" value="ECO:0007669"/>
    <property type="project" value="InterPro"/>
</dbReference>
<dbReference type="SUPFAM" id="SSF46689">
    <property type="entry name" value="Homeodomain-like"/>
    <property type="match status" value="1"/>
</dbReference>
<evidence type="ECO:0000313" key="12">
    <source>
        <dbReference type="EMBL" id="VDP12758.1"/>
    </source>
</evidence>
<comment type="subcellular location">
    <subcellularLocation>
        <location evidence="1 9 10">Nucleus</location>
    </subcellularLocation>
</comment>
<dbReference type="SMART" id="SM00389">
    <property type="entry name" value="HOX"/>
    <property type="match status" value="1"/>
</dbReference>
<keyword evidence="5 9" id="KW-0371">Homeobox</keyword>
<dbReference type="PRINTS" id="PR00024">
    <property type="entry name" value="HOMEOBOX"/>
</dbReference>
<dbReference type="PANTHER" id="PTHR46110:SF3">
    <property type="entry name" value="HOMEOBOX PROTEIN HMX"/>
    <property type="match status" value="1"/>
</dbReference>
<dbReference type="Pfam" id="PF00046">
    <property type="entry name" value="Homeodomain"/>
    <property type="match status" value="1"/>
</dbReference>
<evidence type="ECO:0000256" key="3">
    <source>
        <dbReference type="ARBA" id="ARBA00023015"/>
    </source>
</evidence>
<dbReference type="GO" id="GO:0005634">
    <property type="term" value="C:nucleus"/>
    <property type="evidence" value="ECO:0007669"/>
    <property type="project" value="UniProtKB-SubCell"/>
</dbReference>
<dbReference type="CDD" id="cd00086">
    <property type="entry name" value="homeodomain"/>
    <property type="match status" value="1"/>
</dbReference>
<dbReference type="InterPro" id="IPR051300">
    <property type="entry name" value="HMX_Homeobox_TF"/>
</dbReference>
<sequence>MDYSVTEQIQFQALADWTQKTLNSGIQLVTSSPTEKEVKCSGTNNPTPLFESVEHKSSPVEGGSYCSEGAEEEVQGEVRKSNCDYALAQRRKKKTRTVFSRNQVFQLETMFDVKRYLSSAERANLAHSLRLTETQVKIWFQNRRNKWKRQLVADLDVNGVGQTPSTFLTNSSTRMTGLLYSREGVTWPSGRPLSIVIENIGVDARGCANDEK</sequence>
<dbReference type="Proteomes" id="UP000270296">
    <property type="component" value="Unassembled WGS sequence"/>
</dbReference>
<evidence type="ECO:0000256" key="8">
    <source>
        <dbReference type="ARBA" id="ARBA00038165"/>
    </source>
</evidence>
<evidence type="ECO:0000256" key="9">
    <source>
        <dbReference type="PROSITE-ProRule" id="PRU00108"/>
    </source>
</evidence>
<dbReference type="InterPro" id="IPR017970">
    <property type="entry name" value="Homeobox_CS"/>
</dbReference>
<reference evidence="12 13" key="2">
    <citation type="submission" date="2018-11" db="EMBL/GenBank/DDBJ databases">
        <authorList>
            <consortium name="Pathogen Informatics"/>
        </authorList>
    </citation>
    <scope>NUCLEOTIDE SEQUENCE [LARGE SCALE GENOMIC DNA]</scope>
</reference>
<dbReference type="WBParaSite" id="SBAD_0000761201-mRNA-1">
    <property type="protein sequence ID" value="SBAD_0000761201-mRNA-1"/>
    <property type="gene ID" value="SBAD_0000761201"/>
</dbReference>
<evidence type="ECO:0000256" key="6">
    <source>
        <dbReference type="ARBA" id="ARBA00023163"/>
    </source>
</evidence>
<dbReference type="AlphaFoldDB" id="A0A183IUP1"/>
<evidence type="ECO:0000256" key="7">
    <source>
        <dbReference type="ARBA" id="ARBA00023242"/>
    </source>
</evidence>
<dbReference type="InterPro" id="IPR001356">
    <property type="entry name" value="HD"/>
</dbReference>
<evidence type="ECO:0000256" key="4">
    <source>
        <dbReference type="ARBA" id="ARBA00023125"/>
    </source>
</evidence>
<proteinExistence type="inferred from homology"/>
<keyword evidence="6" id="KW-0804">Transcription</keyword>
<dbReference type="GO" id="GO:0000977">
    <property type="term" value="F:RNA polymerase II transcription regulatory region sequence-specific DNA binding"/>
    <property type="evidence" value="ECO:0007669"/>
    <property type="project" value="TreeGrafter"/>
</dbReference>
<dbReference type="EMBL" id="UZAM01010540">
    <property type="protein sequence ID" value="VDP12758.1"/>
    <property type="molecule type" value="Genomic_DNA"/>
</dbReference>
<reference evidence="14" key="1">
    <citation type="submission" date="2016-06" db="UniProtKB">
        <authorList>
            <consortium name="WormBaseParasite"/>
        </authorList>
    </citation>
    <scope>IDENTIFICATION</scope>
</reference>
<dbReference type="PROSITE" id="PS00027">
    <property type="entry name" value="HOMEOBOX_1"/>
    <property type="match status" value="1"/>
</dbReference>
<comment type="similarity">
    <text evidence="8">Belongs to the HMX homeobox family.</text>
</comment>
<evidence type="ECO:0000313" key="14">
    <source>
        <dbReference type="WBParaSite" id="SBAD_0000761201-mRNA-1"/>
    </source>
</evidence>
<keyword evidence="3" id="KW-0805">Transcription regulation</keyword>
<dbReference type="PROSITE" id="PS50071">
    <property type="entry name" value="HOMEOBOX_2"/>
    <property type="match status" value="1"/>
</dbReference>
<feature type="domain" description="Homeobox" evidence="11">
    <location>
        <begin position="90"/>
        <end position="150"/>
    </location>
</feature>
<keyword evidence="7 9" id="KW-0539">Nucleus</keyword>
<evidence type="ECO:0000259" key="11">
    <source>
        <dbReference type="PROSITE" id="PS50071"/>
    </source>
</evidence>
<protein>
    <submittedName>
        <fullName evidence="14">Homeobox domain-containing protein</fullName>
    </submittedName>
</protein>
<evidence type="ECO:0000256" key="1">
    <source>
        <dbReference type="ARBA" id="ARBA00004123"/>
    </source>
</evidence>
<keyword evidence="4 9" id="KW-0238">DNA-binding</keyword>
<evidence type="ECO:0000313" key="13">
    <source>
        <dbReference type="Proteomes" id="UP000270296"/>
    </source>
</evidence>
<organism evidence="14">
    <name type="scientific">Soboliphyme baturini</name>
    <dbReference type="NCBI Taxonomy" id="241478"/>
    <lineage>
        <taxon>Eukaryota</taxon>
        <taxon>Metazoa</taxon>
        <taxon>Ecdysozoa</taxon>
        <taxon>Nematoda</taxon>
        <taxon>Enoplea</taxon>
        <taxon>Dorylaimia</taxon>
        <taxon>Dioctophymatida</taxon>
        <taxon>Dioctophymatoidea</taxon>
        <taxon>Soboliphymatidae</taxon>
        <taxon>Soboliphyme</taxon>
    </lineage>
</organism>
<evidence type="ECO:0000256" key="5">
    <source>
        <dbReference type="ARBA" id="ARBA00023155"/>
    </source>
</evidence>
<dbReference type="Gene3D" id="1.10.10.60">
    <property type="entry name" value="Homeodomain-like"/>
    <property type="match status" value="1"/>
</dbReference>
<feature type="DNA-binding region" description="Homeobox" evidence="9">
    <location>
        <begin position="92"/>
        <end position="151"/>
    </location>
</feature>
<evidence type="ECO:0000256" key="2">
    <source>
        <dbReference type="ARBA" id="ARBA00022473"/>
    </source>
</evidence>
<evidence type="ECO:0000256" key="10">
    <source>
        <dbReference type="RuleBase" id="RU000682"/>
    </source>
</evidence>
<accession>A0A183IUP1</accession>
<dbReference type="PANTHER" id="PTHR46110">
    <property type="entry name" value="HOMEOBOX PROTEIN HMX"/>
    <property type="match status" value="1"/>
</dbReference>
<gene>
    <name evidence="12" type="ORF">SBAD_LOCUS7341</name>
</gene>
<dbReference type="InterPro" id="IPR009057">
    <property type="entry name" value="Homeodomain-like_sf"/>
</dbReference>